<evidence type="ECO:0000313" key="3">
    <source>
        <dbReference type="Proteomes" id="UP000440578"/>
    </source>
</evidence>
<name>A0A6A4WTD7_AMPAM</name>
<gene>
    <name evidence="2" type="ORF">FJT64_021664</name>
</gene>
<evidence type="ECO:0008006" key="4">
    <source>
        <dbReference type="Google" id="ProtNLM"/>
    </source>
</evidence>
<reference evidence="2 3" key="1">
    <citation type="submission" date="2019-07" db="EMBL/GenBank/DDBJ databases">
        <title>Draft genome assembly of a fouling barnacle, Amphibalanus amphitrite (Darwin, 1854): The first reference genome for Thecostraca.</title>
        <authorList>
            <person name="Kim W."/>
        </authorList>
    </citation>
    <scope>NUCLEOTIDE SEQUENCE [LARGE SCALE GENOMIC DNA]</scope>
    <source>
        <strain evidence="2">SNU_AA5</strain>
        <tissue evidence="2">Soma without cirri and trophi</tissue>
    </source>
</reference>
<evidence type="ECO:0000256" key="1">
    <source>
        <dbReference type="SAM" id="Coils"/>
    </source>
</evidence>
<dbReference type="InterPro" id="IPR029711">
    <property type="entry name" value="Haus7-like"/>
</dbReference>
<dbReference type="GO" id="GO:0070652">
    <property type="term" value="C:HAUS complex"/>
    <property type="evidence" value="ECO:0007669"/>
    <property type="project" value="TreeGrafter"/>
</dbReference>
<keyword evidence="1" id="KW-0175">Coiled coil</keyword>
<dbReference type="OrthoDB" id="6392005at2759"/>
<dbReference type="GO" id="GO:0031023">
    <property type="term" value="P:microtubule organizing center organization"/>
    <property type="evidence" value="ECO:0007669"/>
    <property type="project" value="TreeGrafter"/>
</dbReference>
<dbReference type="PANTHER" id="PTHR14352">
    <property type="entry name" value="HAUS AUGMIN-LIKE COMPLEX SUBUNIT 7"/>
    <property type="match status" value="1"/>
</dbReference>
<dbReference type="GO" id="GO:0051225">
    <property type="term" value="P:spindle assembly"/>
    <property type="evidence" value="ECO:0007669"/>
    <property type="project" value="TreeGrafter"/>
</dbReference>
<sequence>MKYCFWQMCAAADPLVAVCRTLRSLQCPLLEDAAEPWLRQVLLQPSEHRTSLLHWCCLQIEPALAGRLPDPADAAAVRSALAGLGFLRTAGGPELSEPQTAGGAAAFWLPLLNVAAVLREEREHPVTVAPADEQALLSELCCAEQTQEALRSQPDLIAADIRQDLSAETEPPADRTQLARQAAGAATELDELNQRLSRLQADRPRADDRQLAALRELCDRTCCLLRQTRLQLDGVRPRLEAAPAPPPPHGRLGQLLAQSEELYRQTERVAQHAAAVADAQTAAVSAAPPLSAGDSHKLVSELSRLTAALAI</sequence>
<accession>A0A6A4WTD7</accession>
<dbReference type="AlphaFoldDB" id="A0A6A4WTD7"/>
<organism evidence="2 3">
    <name type="scientific">Amphibalanus amphitrite</name>
    <name type="common">Striped barnacle</name>
    <name type="synonym">Balanus amphitrite</name>
    <dbReference type="NCBI Taxonomy" id="1232801"/>
    <lineage>
        <taxon>Eukaryota</taxon>
        <taxon>Metazoa</taxon>
        <taxon>Ecdysozoa</taxon>
        <taxon>Arthropoda</taxon>
        <taxon>Crustacea</taxon>
        <taxon>Multicrustacea</taxon>
        <taxon>Cirripedia</taxon>
        <taxon>Thoracica</taxon>
        <taxon>Thoracicalcarea</taxon>
        <taxon>Balanomorpha</taxon>
        <taxon>Balanoidea</taxon>
        <taxon>Balanidae</taxon>
        <taxon>Amphibalaninae</taxon>
        <taxon>Amphibalanus</taxon>
    </lineage>
</organism>
<protein>
    <recommendedName>
        <fullName evidence="4">HAUS augmin-like complex subunit 7</fullName>
    </recommendedName>
</protein>
<feature type="coiled-coil region" evidence="1">
    <location>
        <begin position="175"/>
        <end position="209"/>
    </location>
</feature>
<evidence type="ECO:0000313" key="2">
    <source>
        <dbReference type="EMBL" id="KAF0306890.1"/>
    </source>
</evidence>
<dbReference type="PANTHER" id="PTHR14352:SF2">
    <property type="entry name" value="HAUS AUGMIN-LIKE COMPLEX SUBUNIT 7"/>
    <property type="match status" value="1"/>
</dbReference>
<keyword evidence="3" id="KW-1185">Reference proteome</keyword>
<dbReference type="GO" id="GO:0051011">
    <property type="term" value="F:microtubule minus-end binding"/>
    <property type="evidence" value="ECO:0007669"/>
    <property type="project" value="TreeGrafter"/>
</dbReference>
<dbReference type="EMBL" id="VIIS01000623">
    <property type="protein sequence ID" value="KAF0306890.1"/>
    <property type="molecule type" value="Genomic_DNA"/>
</dbReference>
<comment type="caution">
    <text evidence="2">The sequence shown here is derived from an EMBL/GenBank/DDBJ whole genome shotgun (WGS) entry which is preliminary data.</text>
</comment>
<proteinExistence type="predicted"/>
<dbReference type="Proteomes" id="UP000440578">
    <property type="component" value="Unassembled WGS sequence"/>
</dbReference>